<dbReference type="SUPFAM" id="SSF56112">
    <property type="entry name" value="Protein kinase-like (PK-like)"/>
    <property type="match status" value="1"/>
</dbReference>
<protein>
    <submittedName>
        <fullName evidence="2">Aminoglycoside phosphotransferase</fullName>
    </submittedName>
</protein>
<keyword evidence="3" id="KW-1185">Reference proteome</keyword>
<evidence type="ECO:0000259" key="1">
    <source>
        <dbReference type="SMART" id="SM00587"/>
    </source>
</evidence>
<gene>
    <name evidence="2" type="ORF">MBRA_57090</name>
</gene>
<dbReference type="EMBL" id="AP022607">
    <property type="protein sequence ID" value="BBZ15514.1"/>
    <property type="molecule type" value="Genomic_DNA"/>
</dbReference>
<geneLocation type="plasmid" evidence="2 3">
    <name>pJCM12687</name>
</geneLocation>
<dbReference type="InterPro" id="IPR015897">
    <property type="entry name" value="CHK_kinase-like"/>
</dbReference>
<dbReference type="Pfam" id="PF01636">
    <property type="entry name" value="APH"/>
    <property type="match status" value="1"/>
</dbReference>
<dbReference type="PANTHER" id="PTHR11012">
    <property type="entry name" value="PROTEIN KINASE-LIKE DOMAIN-CONTAINING"/>
    <property type="match status" value="1"/>
</dbReference>
<evidence type="ECO:0000313" key="2">
    <source>
        <dbReference type="EMBL" id="BBZ15514.1"/>
    </source>
</evidence>
<proteinExistence type="predicted"/>
<dbReference type="Proteomes" id="UP000467379">
    <property type="component" value="Plasmid pJCM12687"/>
</dbReference>
<reference evidence="2 3" key="1">
    <citation type="journal article" date="2019" name="Emerg. Microbes Infect.">
        <title>Comprehensive subspecies identification of 175 nontuberculous mycobacteria species based on 7547 genomic profiles.</title>
        <authorList>
            <person name="Matsumoto Y."/>
            <person name="Kinjo T."/>
            <person name="Motooka D."/>
            <person name="Nabeya D."/>
            <person name="Jung N."/>
            <person name="Uechi K."/>
            <person name="Horii T."/>
            <person name="Iida T."/>
            <person name="Fujita J."/>
            <person name="Nakamura S."/>
        </authorList>
    </citation>
    <scope>NUCLEOTIDE SEQUENCE [LARGE SCALE GENOMIC DNA]</scope>
    <source>
        <strain evidence="2 3">JCM 12687</strain>
        <plasmid evidence="2">pJCM12687</plasmid>
    </source>
</reference>
<sequence length="355" mass="38537">MGKVVPSDIPLPDTLGDLTPQWLSCALSSGSRSDVCVTSMEVHPSIIGTGTKIPVSVTYDDTGRDAGLPERLVLKGTFGGHDLSPALLNLQLREARFYRDIAPMLTINLPRCYFANLDEAERRSVVVLEDLRLRGVVFGAMQQPVGADTVADLLAQLARLHAATWGSAQLATFGSWPDLVPELLTRQAWLSCLEQPYAAAVPAALRDYEYTVRALTAMLDANRGCAQCLLHGDAHLGNTFRDSAGRPGLLDWQMAMVGPYAADFTELLLSALTIDDRRRHERDLLVHYLDGLAACGVDSPSFDDAWLSYRQNALYPVMWVTVPEVMQPSAVTALATERACAAINDLDGLASLGLN</sequence>
<dbReference type="Gene3D" id="3.90.1200.10">
    <property type="match status" value="1"/>
</dbReference>
<accession>A0ABN6BHD3</accession>
<dbReference type="InterPro" id="IPR011009">
    <property type="entry name" value="Kinase-like_dom_sf"/>
</dbReference>
<dbReference type="InterPro" id="IPR002575">
    <property type="entry name" value="Aminoglycoside_PTrfase"/>
</dbReference>
<dbReference type="PANTHER" id="PTHR11012:SF30">
    <property type="entry name" value="PROTEIN KINASE-LIKE DOMAIN-CONTAINING"/>
    <property type="match status" value="1"/>
</dbReference>
<name>A0ABN6BHD3_9MYCO</name>
<dbReference type="SMART" id="SM00587">
    <property type="entry name" value="CHK"/>
    <property type="match status" value="1"/>
</dbReference>
<feature type="domain" description="CHK kinase-like" evidence="1">
    <location>
        <begin position="126"/>
        <end position="298"/>
    </location>
</feature>
<organism evidence="2 3">
    <name type="scientific">Mycobacterium branderi</name>
    <dbReference type="NCBI Taxonomy" id="43348"/>
    <lineage>
        <taxon>Bacteria</taxon>
        <taxon>Bacillati</taxon>
        <taxon>Actinomycetota</taxon>
        <taxon>Actinomycetes</taxon>
        <taxon>Mycobacteriales</taxon>
        <taxon>Mycobacteriaceae</taxon>
        <taxon>Mycobacterium</taxon>
    </lineage>
</organism>
<evidence type="ECO:0000313" key="3">
    <source>
        <dbReference type="Proteomes" id="UP000467379"/>
    </source>
</evidence>
<keyword evidence="2" id="KW-0614">Plasmid</keyword>
<dbReference type="RefSeq" id="WP_163659968.1">
    <property type="nucleotide sequence ID" value="NZ_AP022607.1"/>
</dbReference>